<dbReference type="InterPro" id="IPR043128">
    <property type="entry name" value="Rev_trsase/Diguanyl_cyclase"/>
</dbReference>
<dbReference type="Gene3D" id="3.20.20.450">
    <property type="entry name" value="EAL domain"/>
    <property type="match status" value="1"/>
</dbReference>
<name>A0A3S9HFW5_9BURK</name>
<dbReference type="CDD" id="cd01948">
    <property type="entry name" value="EAL"/>
    <property type="match status" value="1"/>
</dbReference>
<dbReference type="InterPro" id="IPR035965">
    <property type="entry name" value="PAS-like_dom_sf"/>
</dbReference>
<evidence type="ECO:0000313" key="6">
    <source>
        <dbReference type="EMBL" id="AZP10992.1"/>
    </source>
</evidence>
<dbReference type="Pfam" id="PF00990">
    <property type="entry name" value="GGDEF"/>
    <property type="match status" value="1"/>
</dbReference>
<dbReference type="CDD" id="cd00130">
    <property type="entry name" value="PAS"/>
    <property type="match status" value="2"/>
</dbReference>
<dbReference type="KEGG" id="upv:EJN92_02550"/>
<comment type="catalytic activity">
    <reaction evidence="1">
        <text>3',3'-c-di-GMP + H2O = 5'-phosphoguanylyl(3'-&gt;5')guanosine + H(+)</text>
        <dbReference type="Rhea" id="RHEA:24902"/>
        <dbReference type="ChEBI" id="CHEBI:15377"/>
        <dbReference type="ChEBI" id="CHEBI:15378"/>
        <dbReference type="ChEBI" id="CHEBI:58754"/>
        <dbReference type="ChEBI" id="CHEBI:58805"/>
        <dbReference type="EC" id="3.1.4.52"/>
    </reaction>
    <physiologicalReaction direction="left-to-right" evidence="1">
        <dbReference type="Rhea" id="RHEA:24903"/>
    </physiologicalReaction>
</comment>
<dbReference type="InterPro" id="IPR035919">
    <property type="entry name" value="EAL_sf"/>
</dbReference>
<dbReference type="InterPro" id="IPR000014">
    <property type="entry name" value="PAS"/>
</dbReference>
<dbReference type="PANTHER" id="PTHR44757:SF2">
    <property type="entry name" value="BIOFILM ARCHITECTURE MAINTENANCE PROTEIN MBAA"/>
    <property type="match status" value="1"/>
</dbReference>
<dbReference type="InterPro" id="IPR052155">
    <property type="entry name" value="Biofilm_reg_signaling"/>
</dbReference>
<dbReference type="GO" id="GO:0071732">
    <property type="term" value="P:cellular response to nitric oxide"/>
    <property type="evidence" value="ECO:0007669"/>
    <property type="project" value="UniProtKB-ARBA"/>
</dbReference>
<proteinExistence type="predicted"/>
<dbReference type="SUPFAM" id="SSF55073">
    <property type="entry name" value="Nucleotide cyclase"/>
    <property type="match status" value="1"/>
</dbReference>
<dbReference type="AlphaFoldDB" id="A0A3S9HFW5"/>
<dbReference type="Pfam" id="PF00563">
    <property type="entry name" value="EAL"/>
    <property type="match status" value="1"/>
</dbReference>
<dbReference type="Proteomes" id="UP000275663">
    <property type="component" value="Chromosome"/>
</dbReference>
<dbReference type="Pfam" id="PF13426">
    <property type="entry name" value="PAS_9"/>
    <property type="match status" value="2"/>
</dbReference>
<dbReference type="InterPro" id="IPR001610">
    <property type="entry name" value="PAC"/>
</dbReference>
<feature type="domain" description="PAC" evidence="3">
    <location>
        <begin position="359"/>
        <end position="414"/>
    </location>
</feature>
<evidence type="ECO:0000259" key="5">
    <source>
        <dbReference type="PROSITE" id="PS50887"/>
    </source>
</evidence>
<dbReference type="RefSeq" id="WP_126126391.1">
    <property type="nucleotide sequence ID" value="NZ_CP034464.1"/>
</dbReference>
<gene>
    <name evidence="6" type="ORF">EJN92_02550</name>
</gene>
<feature type="domain" description="PAC" evidence="3">
    <location>
        <begin position="230"/>
        <end position="284"/>
    </location>
</feature>
<dbReference type="Gene3D" id="3.30.450.20">
    <property type="entry name" value="PAS domain"/>
    <property type="match status" value="2"/>
</dbReference>
<evidence type="ECO:0000259" key="3">
    <source>
        <dbReference type="PROSITE" id="PS50113"/>
    </source>
</evidence>
<reference evidence="6 7" key="1">
    <citation type="journal article" date="2011" name="Int. J. Syst. Evol. Microbiol.">
        <title>Description of Undibacterium oligocarboniphilum sp. nov., isolated from purified water, and Undibacterium pigrum strain CCUG 49012 as the type strain of Undibacterium parvum sp. nov., and emended descriptions of the genus Undibacterium and the species Undibacterium pigrum.</title>
        <authorList>
            <person name="Eder W."/>
            <person name="Wanner G."/>
            <person name="Ludwig W."/>
            <person name="Busse H.J."/>
            <person name="Ziemke-Kageler F."/>
            <person name="Lang E."/>
        </authorList>
    </citation>
    <scope>NUCLEOTIDE SEQUENCE [LARGE SCALE GENOMIC DNA]</scope>
    <source>
        <strain evidence="6 7">DSM 23061</strain>
    </source>
</reference>
<dbReference type="PIRSF" id="PIRSF005925">
    <property type="entry name" value="Dos"/>
    <property type="match status" value="1"/>
</dbReference>
<feature type="domain" description="EAL" evidence="4">
    <location>
        <begin position="588"/>
        <end position="842"/>
    </location>
</feature>
<dbReference type="SMART" id="SM00267">
    <property type="entry name" value="GGDEF"/>
    <property type="match status" value="1"/>
</dbReference>
<dbReference type="NCBIfam" id="TIGR00229">
    <property type="entry name" value="sensory_box"/>
    <property type="match status" value="2"/>
</dbReference>
<dbReference type="SMART" id="SM00086">
    <property type="entry name" value="PAC"/>
    <property type="match status" value="2"/>
</dbReference>
<dbReference type="Gene3D" id="3.30.70.270">
    <property type="match status" value="1"/>
</dbReference>
<dbReference type="InterPro" id="IPR000700">
    <property type="entry name" value="PAS-assoc_C"/>
</dbReference>
<evidence type="ECO:0000259" key="2">
    <source>
        <dbReference type="PROSITE" id="PS50112"/>
    </source>
</evidence>
<dbReference type="FunFam" id="3.30.70.270:FF:000001">
    <property type="entry name" value="Diguanylate cyclase domain protein"/>
    <property type="match status" value="1"/>
</dbReference>
<dbReference type="SUPFAM" id="SSF141868">
    <property type="entry name" value="EAL domain-like"/>
    <property type="match status" value="1"/>
</dbReference>
<dbReference type="SUPFAM" id="SSF55785">
    <property type="entry name" value="PYP-like sensor domain (PAS domain)"/>
    <property type="match status" value="2"/>
</dbReference>
<dbReference type="PROSITE" id="PS50887">
    <property type="entry name" value="GGDEF"/>
    <property type="match status" value="1"/>
</dbReference>
<dbReference type="SMART" id="SM00091">
    <property type="entry name" value="PAS"/>
    <property type="match status" value="2"/>
</dbReference>
<dbReference type="OrthoDB" id="9813903at2"/>
<dbReference type="InterPro" id="IPR012226">
    <property type="entry name" value="Diguanyl_cyclase/Pdiesterase"/>
</dbReference>
<dbReference type="PROSITE" id="PS50112">
    <property type="entry name" value="PAS"/>
    <property type="match status" value="1"/>
</dbReference>
<feature type="domain" description="GGDEF" evidence="5">
    <location>
        <begin position="446"/>
        <end position="579"/>
    </location>
</feature>
<evidence type="ECO:0000259" key="4">
    <source>
        <dbReference type="PROSITE" id="PS50883"/>
    </source>
</evidence>
<sequence length="848" mass="94090">MPTDSISLTQESSRLDAWFLTLGNLSHCLWYSPSLSAMLQDFCQILVSKAGYLSVAIDLQQDTQNDVQSDVQSDVQHDSQQRLFRVDADDNRLPNSDFNSLEIALQNGLGTLGLRADFALSPDTDAYQLLHRLAKELSNAILAFSTTSIAASPHSDLQDDVEILVLAMAQSPFAIVITNIQGQLAYCNASFTAMSGYTLEDARDIALLWSTGDGLDEARQSQFLALKPGQQWEGEILSRRKDNSLCWERQIVSPLCDATGKISHLVAVKQDINSSKHQFKEVEQALLLREQALVSSSNGIMITRSDESDHSIVYVNPAFSRITGYSAEEVIGREGRFLVRDDLQQAGLNEIRSALRERREAQALLRNYRKDGSQFWNELHISPVKDASGASTTHFVSVINDVSERVNYQKELEFQATHDSLTGLANRNLLNDRITQAIAWAKRQDQTVALLLLDLDHFKLINDGSGHGTGDIVLKEVARRLSICVRDTDTVARLGGDEFVIILTDLANADEANLIAEKVLAALSKPFQVEAHNMFVTASIGLSLYPRDGENGETLLRYADIAMYRVKEHGRNSVRQFIPEMGVTAISRLNMEGALRRGLDRGEFVLHYQAKIDLRSHKIIGAEALVRWQHPQIGLIHPIEFIPLAEETGLILPLGEWVLAEACRQQIAWQKLGLPALKLAINMSSRQFRQEDLSERVAAIFSATGAQPAHFILELTESMVMQDVESTLVTLRALKNLGVALSLDDFGTGYSSLSYLRKFPIDELKIDKSFINDIHENPDDAAIASAIVAMALSLGLQVVAEGVETKEQVELLLGMQCHQVQGYYFGRPMDANSFANRVQSSLAGERDE</sequence>
<dbReference type="NCBIfam" id="TIGR00254">
    <property type="entry name" value="GGDEF"/>
    <property type="match status" value="1"/>
</dbReference>
<dbReference type="CDD" id="cd01949">
    <property type="entry name" value="GGDEF"/>
    <property type="match status" value="1"/>
</dbReference>
<feature type="domain" description="PAS" evidence="2">
    <location>
        <begin position="306"/>
        <end position="362"/>
    </location>
</feature>
<accession>A0A3S9HFW5</accession>
<dbReference type="SMART" id="SM00052">
    <property type="entry name" value="EAL"/>
    <property type="match status" value="1"/>
</dbReference>
<dbReference type="PROSITE" id="PS50113">
    <property type="entry name" value="PAC"/>
    <property type="match status" value="2"/>
</dbReference>
<dbReference type="InterPro" id="IPR029787">
    <property type="entry name" value="Nucleotide_cyclase"/>
</dbReference>
<dbReference type="PROSITE" id="PS50883">
    <property type="entry name" value="EAL"/>
    <property type="match status" value="1"/>
</dbReference>
<protein>
    <submittedName>
        <fullName evidence="6">EAL domain-containing protein</fullName>
    </submittedName>
</protein>
<dbReference type="InterPro" id="IPR001633">
    <property type="entry name" value="EAL_dom"/>
</dbReference>
<keyword evidence="7" id="KW-1185">Reference proteome</keyword>
<evidence type="ECO:0000256" key="1">
    <source>
        <dbReference type="ARBA" id="ARBA00051114"/>
    </source>
</evidence>
<dbReference type="FunFam" id="3.20.20.450:FF:000001">
    <property type="entry name" value="Cyclic di-GMP phosphodiesterase yahA"/>
    <property type="match status" value="1"/>
</dbReference>
<dbReference type="EMBL" id="CP034464">
    <property type="protein sequence ID" value="AZP10992.1"/>
    <property type="molecule type" value="Genomic_DNA"/>
</dbReference>
<dbReference type="InterPro" id="IPR000160">
    <property type="entry name" value="GGDEF_dom"/>
</dbReference>
<organism evidence="6 7">
    <name type="scientific">Undibacterium parvum</name>
    <dbReference type="NCBI Taxonomy" id="401471"/>
    <lineage>
        <taxon>Bacteria</taxon>
        <taxon>Pseudomonadati</taxon>
        <taxon>Pseudomonadota</taxon>
        <taxon>Betaproteobacteria</taxon>
        <taxon>Burkholderiales</taxon>
        <taxon>Oxalobacteraceae</taxon>
        <taxon>Undibacterium</taxon>
    </lineage>
</organism>
<dbReference type="PANTHER" id="PTHR44757">
    <property type="entry name" value="DIGUANYLATE CYCLASE DGCP"/>
    <property type="match status" value="1"/>
</dbReference>
<evidence type="ECO:0000313" key="7">
    <source>
        <dbReference type="Proteomes" id="UP000275663"/>
    </source>
</evidence>
<dbReference type="GO" id="GO:0071111">
    <property type="term" value="F:cyclic-guanylate-specific phosphodiesterase activity"/>
    <property type="evidence" value="ECO:0007669"/>
    <property type="project" value="UniProtKB-EC"/>
</dbReference>